<dbReference type="SUPFAM" id="SSF50475">
    <property type="entry name" value="FMN-binding split barrel"/>
    <property type="match status" value="2"/>
</dbReference>
<feature type="domain" description="Pyridoxamine 5'-phosphate oxidase N-terminal" evidence="2">
    <location>
        <begin position="88"/>
        <end position="217"/>
    </location>
</feature>
<dbReference type="Gene3D" id="3.20.180.10">
    <property type="entry name" value="PNP-oxidase-like"/>
    <property type="match status" value="1"/>
</dbReference>
<dbReference type="NCBIfam" id="TIGR04109">
    <property type="entry name" value="heme_ox_HugZ"/>
    <property type="match status" value="1"/>
</dbReference>
<proteinExistence type="predicted"/>
<dbReference type="PANTHER" id="PTHR35176">
    <property type="entry name" value="HEME OXYGENASE HI_0854-RELATED"/>
    <property type="match status" value="1"/>
</dbReference>
<reference evidence="4 5" key="2">
    <citation type="submission" date="2020-03" db="EMBL/GenBank/DDBJ databases">
        <title>Campylobacter portucalensis sp. nov., a new species of Campylobacter isolated from the reproductive tract of bulls.</title>
        <authorList>
            <person name="Silva M.F."/>
            <person name="Pereira G."/>
            <person name="Carneiro C."/>
            <person name="Hemphill A."/>
            <person name="Mateus L."/>
            <person name="Lopes-Da-Costa L."/>
            <person name="Silva E."/>
        </authorList>
    </citation>
    <scope>NUCLEOTIDE SEQUENCE [LARGE SCALE GENOMIC DNA]</scope>
    <source>
        <strain evidence="4 5">FMV-PI01</strain>
    </source>
</reference>
<gene>
    <name evidence="4" type="primary">hugZ</name>
    <name evidence="4" type="ORF">F1B92_03115</name>
</gene>
<dbReference type="EC" id="1.14.14.18" evidence="4"/>
<protein>
    <submittedName>
        <fullName evidence="4">HugZ family heme oxygenase</fullName>
        <ecNumber evidence="4">1.14.14.18</ecNumber>
    </submittedName>
</protein>
<keyword evidence="5" id="KW-1185">Reference proteome</keyword>
<dbReference type="InterPro" id="IPR037119">
    <property type="entry name" value="Haem_oxidase_HugZ-like_sf"/>
</dbReference>
<dbReference type="InterPro" id="IPR052019">
    <property type="entry name" value="F420H2_bilvrd_red/Heme_oxyg"/>
</dbReference>
<evidence type="ECO:0000313" key="4">
    <source>
        <dbReference type="EMBL" id="MSN96193.1"/>
    </source>
</evidence>
<reference evidence="4 5" key="1">
    <citation type="submission" date="2019-09" db="EMBL/GenBank/DDBJ databases">
        <authorList>
            <person name="Silva M."/>
            <person name="Pereira G."/>
            <person name="Lopes-Da-Costa L."/>
            <person name="Silva E."/>
        </authorList>
    </citation>
    <scope>NUCLEOTIDE SEQUENCE [LARGE SCALE GENOMIC DNA]</scope>
    <source>
        <strain evidence="4 5">FMV-PI01</strain>
    </source>
</reference>
<dbReference type="Pfam" id="PF01243">
    <property type="entry name" value="PNPOx_N"/>
    <property type="match status" value="1"/>
</dbReference>
<accession>A0A6L5WK14</accession>
<evidence type="ECO:0000256" key="1">
    <source>
        <dbReference type="ARBA" id="ARBA00023002"/>
    </source>
</evidence>
<dbReference type="GO" id="GO:0016627">
    <property type="term" value="F:oxidoreductase activity, acting on the CH-CH group of donors"/>
    <property type="evidence" value="ECO:0007669"/>
    <property type="project" value="TreeGrafter"/>
</dbReference>
<dbReference type="RefSeq" id="WP_154570462.1">
    <property type="nucleotide sequence ID" value="NZ_VWSJ01000008.1"/>
</dbReference>
<dbReference type="Pfam" id="PF10615">
    <property type="entry name" value="DUF2470"/>
    <property type="match status" value="1"/>
</dbReference>
<dbReference type="GO" id="GO:0070967">
    <property type="term" value="F:coenzyme F420 binding"/>
    <property type="evidence" value="ECO:0007669"/>
    <property type="project" value="TreeGrafter"/>
</dbReference>
<keyword evidence="1 4" id="KW-0560">Oxidoreductase</keyword>
<evidence type="ECO:0000313" key="5">
    <source>
        <dbReference type="Proteomes" id="UP000476338"/>
    </source>
</evidence>
<dbReference type="InterPro" id="IPR019595">
    <property type="entry name" value="DUF2470"/>
</dbReference>
<dbReference type="GO" id="GO:0004392">
    <property type="term" value="F:heme oxygenase (decyclizing) activity"/>
    <property type="evidence" value="ECO:0007669"/>
    <property type="project" value="UniProtKB-EC"/>
</dbReference>
<organism evidence="4 5">
    <name type="scientific">Campylobacter portucalensis</name>
    <dbReference type="NCBI Taxonomy" id="2608384"/>
    <lineage>
        <taxon>Bacteria</taxon>
        <taxon>Pseudomonadati</taxon>
        <taxon>Campylobacterota</taxon>
        <taxon>Epsilonproteobacteria</taxon>
        <taxon>Campylobacterales</taxon>
        <taxon>Campylobacteraceae</taxon>
        <taxon>Campylobacter</taxon>
    </lineage>
</organism>
<dbReference type="Gene3D" id="2.30.110.10">
    <property type="entry name" value="Electron Transport, Fmn-binding Protein, Chain A"/>
    <property type="match status" value="1"/>
</dbReference>
<dbReference type="Proteomes" id="UP000476338">
    <property type="component" value="Unassembled WGS sequence"/>
</dbReference>
<evidence type="ECO:0000259" key="2">
    <source>
        <dbReference type="Pfam" id="PF01243"/>
    </source>
</evidence>
<dbReference type="AlphaFoldDB" id="A0A6L5WK14"/>
<evidence type="ECO:0000259" key="3">
    <source>
        <dbReference type="Pfam" id="PF10615"/>
    </source>
</evidence>
<dbReference type="InterPro" id="IPR012349">
    <property type="entry name" value="Split_barrel_FMN-bd"/>
</dbReference>
<dbReference type="InterPro" id="IPR011576">
    <property type="entry name" value="Pyridox_Oxase_N"/>
</dbReference>
<name>A0A6L5WK14_9BACT</name>
<feature type="domain" description="DUF2470" evidence="3">
    <location>
        <begin position="3"/>
        <end position="62"/>
    </location>
</feature>
<dbReference type="EMBL" id="VWSJ01000008">
    <property type="protein sequence ID" value="MSN96193.1"/>
    <property type="molecule type" value="Genomic_DNA"/>
</dbReference>
<dbReference type="GO" id="GO:0005829">
    <property type="term" value="C:cytosol"/>
    <property type="evidence" value="ECO:0007669"/>
    <property type="project" value="TreeGrafter"/>
</dbReference>
<comment type="caution">
    <text evidence="4">The sequence shown here is derived from an EMBL/GenBank/DDBJ whole genome shotgun (WGS) entry which is preliminary data.</text>
</comment>
<dbReference type="InterPro" id="IPR026324">
    <property type="entry name" value="Haem_oxygenase_HugZ"/>
</dbReference>
<dbReference type="PANTHER" id="PTHR35176:SF6">
    <property type="entry name" value="HEME OXYGENASE HI_0854-RELATED"/>
    <property type="match status" value="1"/>
</dbReference>
<sequence>MVQKAIEHMNSGHLDVIIAFCKKFGGVENPTNAKITNMNEEGLNIKSDDVEFFVPFLQKVENNNYKDAIIKLYSSIKDDTNNDKIERSLAEFIDTFSSVIISSIKDGQAISSYAPFIKENGDFYICVSSVAKHYEAMLENPNNISIFFIQDEKDASSLFARVRASFEASAELVDDKFRNEYFAKFEATYPNESALSFIKNMQDFHIIRLTPKKGRFVKGFGAAYDTNGFKITSKGRVNNPHIKK</sequence>